<keyword evidence="1" id="KW-1133">Transmembrane helix</keyword>
<gene>
    <name evidence="2" type="ORF">ABE65_020995</name>
</gene>
<dbReference type="AlphaFoldDB" id="A0A160IS40"/>
<proteinExistence type="predicted"/>
<feature type="transmembrane region" description="Helical" evidence="1">
    <location>
        <begin position="46"/>
        <end position="64"/>
    </location>
</feature>
<dbReference type="PANTHER" id="PTHR21180:SF32">
    <property type="entry name" value="ENDONUCLEASE_EXONUCLEASE_PHOSPHATASE FAMILY DOMAIN-CONTAINING PROTEIN 1"/>
    <property type="match status" value="1"/>
</dbReference>
<dbReference type="RefSeq" id="WP_066399421.1">
    <property type="nucleotide sequence ID" value="NZ_CP015378.1"/>
</dbReference>
<protein>
    <recommendedName>
        <fullName evidence="4">Helix-hairpin-helix domain-containing protein</fullName>
    </recommendedName>
</protein>
<dbReference type="EMBL" id="CP015378">
    <property type="protein sequence ID" value="ANC79147.1"/>
    <property type="molecule type" value="Genomic_DNA"/>
</dbReference>
<keyword evidence="1" id="KW-0472">Membrane</keyword>
<dbReference type="Proteomes" id="UP000076623">
    <property type="component" value="Chromosome"/>
</dbReference>
<dbReference type="InterPro" id="IPR010994">
    <property type="entry name" value="RuvA_2-like"/>
</dbReference>
<accession>A0A160IS40</accession>
<organism evidence="2 3">
    <name type="scientific">Fictibacillus phosphorivorans</name>
    <dbReference type="NCBI Taxonomy" id="1221500"/>
    <lineage>
        <taxon>Bacteria</taxon>
        <taxon>Bacillati</taxon>
        <taxon>Bacillota</taxon>
        <taxon>Bacilli</taxon>
        <taxon>Bacillales</taxon>
        <taxon>Fictibacillaceae</taxon>
        <taxon>Fictibacillus</taxon>
    </lineage>
</organism>
<dbReference type="SUPFAM" id="SSF47781">
    <property type="entry name" value="RuvA domain 2-like"/>
    <property type="match status" value="1"/>
</dbReference>
<name>A0A160IS40_9BACL</name>
<dbReference type="KEGG" id="fpn:ABE65_020995"/>
<reference evidence="2 3" key="1">
    <citation type="submission" date="2016-04" db="EMBL/GenBank/DDBJ databases">
        <title>Complete genome sequence of Fictibacillus phosphorivorans G25-29, a strain toxic to nematodes.</title>
        <authorList>
            <person name="Zheng Z."/>
        </authorList>
    </citation>
    <scope>NUCLEOTIDE SEQUENCE [LARGE SCALE GENOMIC DNA]</scope>
    <source>
        <strain evidence="2 3">G25-29</strain>
    </source>
</reference>
<sequence>MASVTDRGKFWEMKNSIWMLWVFLTFGFFNYISFFYVSYKVKQRKWFVAGILYSIPFILMMITADTVLSDTWLSDVGTMSYIIGYIVSILHVIKIRPEYLLRLDAKLSSGYKEKEIDYLKKTIAREYGAASVIEKQPVLPSKTVDEQIKFKEEKEMRVEQVMINETTEEELAKVPGIGGLFAKKIISTRSQENGFQSFNHFVEVLSVKPHLAEKIRPYLLFPEKEPVVVSAKKMEGRVIDF</sequence>
<feature type="transmembrane region" description="Helical" evidence="1">
    <location>
        <begin position="76"/>
        <end position="93"/>
    </location>
</feature>
<dbReference type="Gene3D" id="1.10.150.320">
    <property type="entry name" value="Photosystem II 12 kDa extrinsic protein"/>
    <property type="match status" value="1"/>
</dbReference>
<evidence type="ECO:0000313" key="2">
    <source>
        <dbReference type="EMBL" id="ANC79147.1"/>
    </source>
</evidence>
<keyword evidence="3" id="KW-1185">Reference proteome</keyword>
<dbReference type="InterPro" id="IPR051675">
    <property type="entry name" value="Endo/Exo/Phosphatase_dom_1"/>
</dbReference>
<keyword evidence="1" id="KW-0812">Transmembrane</keyword>
<feature type="transmembrane region" description="Helical" evidence="1">
    <location>
        <begin position="18"/>
        <end position="39"/>
    </location>
</feature>
<evidence type="ECO:0008006" key="4">
    <source>
        <dbReference type="Google" id="ProtNLM"/>
    </source>
</evidence>
<evidence type="ECO:0000313" key="3">
    <source>
        <dbReference type="Proteomes" id="UP000076623"/>
    </source>
</evidence>
<dbReference type="STRING" id="1221500.ABE65_020995"/>
<evidence type="ECO:0000256" key="1">
    <source>
        <dbReference type="SAM" id="Phobius"/>
    </source>
</evidence>
<dbReference type="Pfam" id="PF12836">
    <property type="entry name" value="HHH_3"/>
    <property type="match status" value="1"/>
</dbReference>
<dbReference type="PANTHER" id="PTHR21180">
    <property type="entry name" value="ENDONUCLEASE/EXONUCLEASE/PHOSPHATASE FAMILY DOMAIN-CONTAINING PROTEIN 1"/>
    <property type="match status" value="1"/>
</dbReference>